<evidence type="ECO:0000313" key="9">
    <source>
        <dbReference type="Proteomes" id="UP000008908"/>
    </source>
</evidence>
<keyword evidence="5 7" id="KW-1133">Transmembrane helix</keyword>
<evidence type="ECO:0000313" key="8">
    <source>
        <dbReference type="EMBL" id="AEM71515.1"/>
    </source>
</evidence>
<gene>
    <name evidence="8" type="ordered locus">Murru_2477</name>
</gene>
<sequence>MENLGWMEWIIGLIVGGAVSFVANRYLKYGFLYYLSILLMVAIAIGGIFGWDLLLKQSMGLWLPLFFMHTVIYGLVDYHKDTGKPSKVFEVKLKVRGRPLVLGNIRRGVSVMASAGSGKTESVIYGFLEHFKKEGFSGVIHDYKDFEITEMACPLWKDQKVPLKIVSFGPIYHRVNPIAPRYLPDEESVHEVSRVLLENLMEHRDSDENSTSRFFKDAAEGLISGMIWRLKTEYPDFCTLPHVMALYQQLGTKSLIKFLKGNLTSRAMADAFISGVGSERQTAGVMSTLANAIKKISTRKIFMVLSADEIPLDINNEKHPSVIALVNNPQKDASLSPVIATIMHTISKQMSRRNRKPSFMLLEEASTLRLLNMHRIPATLRSYDIVSVYVLQDKVQNDMMYGEKASKAILSNLSYQFFGKVNDPDTARYYERFFELVKMPTRSVSKSSGLNLERRITEGEKEVSKRRAEVFFRLKQGEFVVFADGKDRKVQFRRPEIPKGLPKPFEIKEGDLERHYLKVHREVRSIYSQSSIVND</sequence>
<evidence type="ECO:0000256" key="5">
    <source>
        <dbReference type="ARBA" id="ARBA00022989"/>
    </source>
</evidence>
<accession>G2PPT7</accession>
<organism evidence="8 9">
    <name type="scientific">Allomuricauda ruestringensis (strain DSM 13258 / CIP 107369 / LMG 19739 / B1)</name>
    <name type="common">Muricauda ruestringensis</name>
    <dbReference type="NCBI Taxonomy" id="886377"/>
    <lineage>
        <taxon>Bacteria</taxon>
        <taxon>Pseudomonadati</taxon>
        <taxon>Bacteroidota</taxon>
        <taxon>Flavobacteriia</taxon>
        <taxon>Flavobacteriales</taxon>
        <taxon>Flavobacteriaceae</taxon>
        <taxon>Flagellimonas</taxon>
    </lineage>
</organism>
<evidence type="ECO:0000256" key="2">
    <source>
        <dbReference type="ARBA" id="ARBA00008806"/>
    </source>
</evidence>
<dbReference type="STRING" id="886377.Murru_2477"/>
<dbReference type="CDD" id="cd01127">
    <property type="entry name" value="TrwB_TraG_TraD_VirD4"/>
    <property type="match status" value="1"/>
</dbReference>
<evidence type="ECO:0000256" key="7">
    <source>
        <dbReference type="SAM" id="Phobius"/>
    </source>
</evidence>
<dbReference type="InterPro" id="IPR051539">
    <property type="entry name" value="T4SS-coupling_protein"/>
</dbReference>
<evidence type="ECO:0000256" key="3">
    <source>
        <dbReference type="ARBA" id="ARBA00022475"/>
    </source>
</evidence>
<dbReference type="InterPro" id="IPR027417">
    <property type="entry name" value="P-loop_NTPase"/>
</dbReference>
<dbReference type="GO" id="GO:0005886">
    <property type="term" value="C:plasma membrane"/>
    <property type="evidence" value="ECO:0007669"/>
    <property type="project" value="UniProtKB-SubCell"/>
</dbReference>
<proteinExistence type="inferred from homology"/>
<dbReference type="SUPFAM" id="SSF52540">
    <property type="entry name" value="P-loop containing nucleoside triphosphate hydrolases"/>
    <property type="match status" value="1"/>
</dbReference>
<comment type="similarity">
    <text evidence="2">Belongs to the VirD4/TraG family.</text>
</comment>
<dbReference type="EMBL" id="CP002999">
    <property type="protein sequence ID" value="AEM71515.1"/>
    <property type="molecule type" value="Genomic_DNA"/>
</dbReference>
<dbReference type="PANTHER" id="PTHR37937:SF1">
    <property type="entry name" value="CONJUGATIVE TRANSFER: DNA TRANSPORT"/>
    <property type="match status" value="1"/>
</dbReference>
<dbReference type="KEGG" id="mrs:Murru_2477"/>
<dbReference type="AlphaFoldDB" id="G2PPT7"/>
<keyword evidence="9" id="KW-1185">Reference proteome</keyword>
<evidence type="ECO:0000256" key="6">
    <source>
        <dbReference type="ARBA" id="ARBA00023136"/>
    </source>
</evidence>
<feature type="transmembrane region" description="Helical" evidence="7">
    <location>
        <begin position="6"/>
        <end position="24"/>
    </location>
</feature>
<protein>
    <submittedName>
        <fullName evidence="8">Mobilization protein C</fullName>
    </submittedName>
</protein>
<evidence type="ECO:0000256" key="1">
    <source>
        <dbReference type="ARBA" id="ARBA00004651"/>
    </source>
</evidence>
<dbReference type="RefSeq" id="WP_014033796.1">
    <property type="nucleotide sequence ID" value="NC_015945.1"/>
</dbReference>
<keyword evidence="3" id="KW-1003">Cell membrane</keyword>
<dbReference type="InterPro" id="IPR003688">
    <property type="entry name" value="TraG/VirD4"/>
</dbReference>
<evidence type="ECO:0000256" key="4">
    <source>
        <dbReference type="ARBA" id="ARBA00022692"/>
    </source>
</evidence>
<name>G2PPT7_ALLRU</name>
<feature type="transmembrane region" description="Helical" evidence="7">
    <location>
        <begin position="31"/>
        <end position="53"/>
    </location>
</feature>
<dbReference type="Gene3D" id="3.40.50.300">
    <property type="entry name" value="P-loop containing nucleotide triphosphate hydrolases"/>
    <property type="match status" value="1"/>
</dbReference>
<dbReference type="HOGENOM" id="CLU_019050_2_1_10"/>
<dbReference type="Proteomes" id="UP000008908">
    <property type="component" value="Chromosome"/>
</dbReference>
<dbReference type="OrthoDB" id="102453at2"/>
<dbReference type="PANTHER" id="PTHR37937">
    <property type="entry name" value="CONJUGATIVE TRANSFER: DNA TRANSPORT"/>
    <property type="match status" value="1"/>
</dbReference>
<dbReference type="Pfam" id="PF02534">
    <property type="entry name" value="T4SS-DNA_transf"/>
    <property type="match status" value="1"/>
</dbReference>
<dbReference type="eggNOG" id="COG3505">
    <property type="taxonomic scope" value="Bacteria"/>
</dbReference>
<reference evidence="9" key="1">
    <citation type="submission" date="2011-08" db="EMBL/GenBank/DDBJ databases">
        <title>The complete genome of Muricauda ruestringensis DSM 13258.</title>
        <authorList>
            <person name="Lucas S."/>
            <person name="Han J."/>
            <person name="Lapidus A."/>
            <person name="Bruce D."/>
            <person name="Goodwin L."/>
            <person name="Pitluck S."/>
            <person name="Peters L."/>
            <person name="Kyrpides N."/>
            <person name="Mavromatis K."/>
            <person name="Ivanova N."/>
            <person name="Ovchinnikova G."/>
            <person name="Teshima H."/>
            <person name="Detter J.C."/>
            <person name="Tapia R."/>
            <person name="Han C."/>
            <person name="Land M."/>
            <person name="Hauser L."/>
            <person name="Markowitz V."/>
            <person name="Cheng J.-F."/>
            <person name="Hugenholtz P."/>
            <person name="Woyke T."/>
            <person name="Wu D."/>
            <person name="Spring S."/>
            <person name="Schroeder M."/>
            <person name="Brambilla E."/>
            <person name="Klenk H.-P."/>
            <person name="Eisen J.A."/>
        </authorList>
    </citation>
    <scope>NUCLEOTIDE SEQUENCE [LARGE SCALE GENOMIC DNA]</scope>
    <source>
        <strain evidence="9">DSM 13258 / LMG 19739 / B1</strain>
    </source>
</reference>
<comment type="subcellular location">
    <subcellularLocation>
        <location evidence="1">Cell membrane</location>
        <topology evidence="1">Multi-pass membrane protein</topology>
    </subcellularLocation>
</comment>
<keyword evidence="4 7" id="KW-0812">Transmembrane</keyword>
<reference evidence="8 9" key="2">
    <citation type="journal article" date="2012" name="Stand. Genomic Sci.">
        <title>Complete genome sequence of the facultatively anaerobic, appendaged bacterium Muricauda ruestringensis type strain (B1(T)).</title>
        <authorList>
            <person name="Huntemann M."/>
            <person name="Teshima H."/>
            <person name="Lapidus A."/>
            <person name="Nolan M."/>
            <person name="Lucas S."/>
            <person name="Hammon N."/>
            <person name="Deshpande S."/>
            <person name="Cheng J.F."/>
            <person name="Tapia R."/>
            <person name="Goodwin L.A."/>
            <person name="Pitluck S."/>
            <person name="Liolios K."/>
            <person name="Pagani I."/>
            <person name="Ivanova N."/>
            <person name="Mavromatis K."/>
            <person name="Mikhailova N."/>
            <person name="Pati A."/>
            <person name="Chen A."/>
            <person name="Palaniappan K."/>
            <person name="Land M."/>
            <person name="Hauser L."/>
            <person name="Pan C."/>
            <person name="Brambilla E.M."/>
            <person name="Rohde M."/>
            <person name="Spring S."/>
            <person name="Goker M."/>
            <person name="Detter J.C."/>
            <person name="Bristow J."/>
            <person name="Eisen J.A."/>
            <person name="Markowitz V."/>
            <person name="Hugenholtz P."/>
            <person name="Kyrpides N.C."/>
            <person name="Klenk H.P."/>
            <person name="Woyke T."/>
        </authorList>
    </citation>
    <scope>NUCLEOTIDE SEQUENCE [LARGE SCALE GENOMIC DNA]</scope>
    <source>
        <strain evidence="9">DSM 13258 / LMG 19739 / B1</strain>
    </source>
</reference>
<keyword evidence="6 7" id="KW-0472">Membrane</keyword>